<reference evidence="5 6" key="1">
    <citation type="submission" date="2018-09" db="EMBL/GenBank/DDBJ databases">
        <title>Genome sequencing of Nocardioides immobilis CCTCC AB 2017083 for comparison to Nocardioides silvaticus.</title>
        <authorList>
            <person name="Li C."/>
            <person name="Wang G."/>
        </authorList>
    </citation>
    <scope>NUCLEOTIDE SEQUENCE [LARGE SCALE GENOMIC DNA]</scope>
    <source>
        <strain evidence="5 6">CCTCC AB 2017083</strain>
    </source>
</reference>
<organism evidence="5 6">
    <name type="scientific">Nocardioides immobilis</name>
    <dbReference type="NCBI Taxonomy" id="2049295"/>
    <lineage>
        <taxon>Bacteria</taxon>
        <taxon>Bacillati</taxon>
        <taxon>Actinomycetota</taxon>
        <taxon>Actinomycetes</taxon>
        <taxon>Propionibacteriales</taxon>
        <taxon>Nocardioidaceae</taxon>
        <taxon>Nocardioides</taxon>
    </lineage>
</organism>
<dbReference type="Pfam" id="PF01547">
    <property type="entry name" value="SBP_bac_1"/>
    <property type="match status" value="1"/>
</dbReference>
<dbReference type="EMBL" id="QXGH01000034">
    <property type="protein sequence ID" value="RHW24282.1"/>
    <property type="molecule type" value="Genomic_DNA"/>
</dbReference>
<comment type="caution">
    <text evidence="5">The sequence shown here is derived from an EMBL/GenBank/DDBJ whole genome shotgun (WGS) entry which is preliminary data.</text>
</comment>
<dbReference type="PANTHER" id="PTHR43649">
    <property type="entry name" value="ARABINOSE-BINDING PROTEIN-RELATED"/>
    <property type="match status" value="1"/>
</dbReference>
<dbReference type="AlphaFoldDB" id="A0A417XV14"/>
<evidence type="ECO:0000256" key="1">
    <source>
        <dbReference type="ARBA" id="ARBA00008520"/>
    </source>
</evidence>
<dbReference type="InterPro" id="IPR006059">
    <property type="entry name" value="SBP"/>
</dbReference>
<dbReference type="SUPFAM" id="SSF53850">
    <property type="entry name" value="Periplasmic binding protein-like II"/>
    <property type="match status" value="1"/>
</dbReference>
<gene>
    <name evidence="5" type="ORF">D0Z08_25570</name>
</gene>
<name>A0A417XV14_9ACTN</name>
<dbReference type="RefSeq" id="WP_118928108.1">
    <property type="nucleotide sequence ID" value="NZ_QXGH01000034.1"/>
</dbReference>
<protein>
    <submittedName>
        <fullName evidence="5">Extracellular solute-binding protein</fullName>
    </submittedName>
</protein>
<accession>A0A417XV14</accession>
<proteinExistence type="inferred from homology"/>
<keyword evidence="6" id="KW-1185">Reference proteome</keyword>
<keyword evidence="2" id="KW-0813">Transport</keyword>
<evidence type="ECO:0000256" key="4">
    <source>
        <dbReference type="SAM" id="MobiDB-lite"/>
    </source>
</evidence>
<dbReference type="OrthoDB" id="9770625at2"/>
<comment type="similarity">
    <text evidence="1">Belongs to the bacterial solute-binding protein 1 family.</text>
</comment>
<evidence type="ECO:0000313" key="6">
    <source>
        <dbReference type="Proteomes" id="UP000283644"/>
    </source>
</evidence>
<evidence type="ECO:0000256" key="3">
    <source>
        <dbReference type="ARBA" id="ARBA00022729"/>
    </source>
</evidence>
<feature type="region of interest" description="Disordered" evidence="4">
    <location>
        <begin position="1"/>
        <end position="25"/>
    </location>
</feature>
<dbReference type="Gene3D" id="3.40.190.10">
    <property type="entry name" value="Periplasmic binding protein-like II"/>
    <property type="match status" value="2"/>
</dbReference>
<dbReference type="PANTHER" id="PTHR43649:SF34">
    <property type="entry name" value="ABC TRANSPORTER PERIPLASMIC-BINDING PROTEIN YCJN-RELATED"/>
    <property type="match status" value="1"/>
</dbReference>
<dbReference type="Proteomes" id="UP000283644">
    <property type="component" value="Unassembled WGS sequence"/>
</dbReference>
<evidence type="ECO:0000313" key="5">
    <source>
        <dbReference type="EMBL" id="RHW24282.1"/>
    </source>
</evidence>
<dbReference type="InterPro" id="IPR050490">
    <property type="entry name" value="Bact_solute-bd_prot1"/>
</dbReference>
<keyword evidence="3" id="KW-0732">Signal</keyword>
<sequence>MTNRSGGPASPEPGRRRGSRSRRKWRSSLATAATLGLTATLLSSCGSDSDALVWYINPDAGGQAAVAAACSDELGFEITTQVLPQAAGEQRIQLARRLAAEDPAIDLMSIDPPYTAEFANAGYLAEIPADMQERMREQAFEGAAAAATWDDQLVVAPFWSNTQVLWYRKSFVQKTNLDMSQPVTWDDIIQAAAEGGGKVAVQSNKYEGYSVWINALIAGAGGDIATDTEKGAEATIEVDSEPGRVAAGIIEELAGSTAAPDDMSVAQEGQAGATFGGEQGAFMVNWTYVLTGAGYPEDVVKDIGYTRYPQSVEGEESRPPYGGIGIGVSEFSDQKEQAIEALECLTSPDNQGLNAELTGNMPSSAAGYDWPALKEIYPQDLLDLFQQSLEAAAPRTVSPYWSDISGALLSRFHPPSSVDDETPEDAQSFIEDVLQQRSLL</sequence>
<feature type="compositionally biased region" description="Basic residues" evidence="4">
    <location>
        <begin position="16"/>
        <end position="25"/>
    </location>
</feature>
<evidence type="ECO:0000256" key="2">
    <source>
        <dbReference type="ARBA" id="ARBA00022448"/>
    </source>
</evidence>